<dbReference type="AlphaFoldDB" id="A0A8J2VXH1"/>
<evidence type="ECO:0000313" key="3">
    <source>
        <dbReference type="EMBL" id="CAG9562118.1"/>
    </source>
</evidence>
<evidence type="ECO:0000256" key="1">
    <source>
        <dbReference type="SAM" id="Coils"/>
    </source>
</evidence>
<dbReference type="CDD" id="cd22966">
    <property type="entry name" value="DD_DYDC-like"/>
    <property type="match status" value="1"/>
</dbReference>
<comment type="caution">
    <text evidence="3">The sequence shown here is derived from an EMBL/GenBank/DDBJ whole genome shotgun (WGS) entry which is preliminary data.</text>
</comment>
<dbReference type="Proteomes" id="UP000789524">
    <property type="component" value="Unassembled WGS sequence"/>
</dbReference>
<gene>
    <name evidence="3" type="ORF">DCHRY22_LOCUS3513</name>
</gene>
<evidence type="ECO:0000256" key="2">
    <source>
        <dbReference type="SAM" id="MobiDB-lite"/>
    </source>
</evidence>
<dbReference type="EMBL" id="CAKASE010000047">
    <property type="protein sequence ID" value="CAG9562118.1"/>
    <property type="molecule type" value="Genomic_DNA"/>
</dbReference>
<accession>A0A8J2VXH1</accession>
<sequence>MTNRQSLKIIMDKENSNKIIFDISKHIKFFYETPVILFTKEDFADNVFNAMCSMRTALQGESKTEIMDILVDFHLQWLHAVKNVDQFYKRLYDLHREEVYQAVSSTIDALSNRLKYYQRYITKHRTELSNEDQANLLADNEIIEEMHKEAIQILLEKLKCFRSFDGDDVFRIKVRDAVDELLNWIDKISDGFSLQVAKYINVNVPHLSGDLTKTLQQIVDEFQSSMSPAAKELLEDLKNKGKQLSSMIRCTAVHNLEISTVVEKISILEDRISRMENEPTSAALMALQHKKEYLESHLATLESLKTTLTKLQENTNVTFDLDEGSLCSCEDFFQLRIFNHSLPPEERERLVTELCYLWDIAVFGEQSHKSIISILSAADMKEEFTDELGTFYIDEHSRKIYKLPDDNNRYQQNEHCKLVPLTDDAEHVYFYDECGRYFVDPKSRQRVYKAHATASEYMMDSSGILLKHKEERDGVTYHYDNYGRYYVDSDGKHIYREADAVSEYENDGLGNLVRIRSHLDIFEPCPDDVHVTEDYKYLKLTVGKALRECIADVVVHQPADPIKYLSDRLIKYRENMEMRERLAREKEDLDAEREIRIAEEREAAERAAKEAALLAQGGSEASYDSNLYKYASMHPDDDDVLSGPGSPSVQ</sequence>
<reference evidence="3" key="1">
    <citation type="submission" date="2021-09" db="EMBL/GenBank/DDBJ databases">
        <authorList>
            <person name="Martin H S."/>
        </authorList>
    </citation>
    <scope>NUCLEOTIDE SEQUENCE</scope>
</reference>
<feature type="region of interest" description="Disordered" evidence="2">
    <location>
        <begin position="629"/>
        <end position="650"/>
    </location>
</feature>
<dbReference type="OrthoDB" id="432281at2759"/>
<name>A0A8J2VXH1_9NEOP</name>
<protein>
    <submittedName>
        <fullName evidence="3">(African queen) hypothetical protein</fullName>
    </submittedName>
</protein>
<evidence type="ECO:0000313" key="4">
    <source>
        <dbReference type="Proteomes" id="UP000789524"/>
    </source>
</evidence>
<keyword evidence="1" id="KW-0175">Coiled coil</keyword>
<proteinExistence type="predicted"/>
<dbReference type="Gene3D" id="1.20.890.10">
    <property type="entry name" value="cAMP-dependent protein kinase regulatory subunit, dimerization-anchoring domain"/>
    <property type="match status" value="1"/>
</dbReference>
<feature type="coiled-coil region" evidence="1">
    <location>
        <begin position="258"/>
        <end position="314"/>
    </location>
</feature>
<keyword evidence="4" id="KW-1185">Reference proteome</keyword>
<dbReference type="InterPro" id="IPR049630">
    <property type="entry name" value="DYDC-like_DD"/>
</dbReference>
<organism evidence="3 4">
    <name type="scientific">Danaus chrysippus</name>
    <name type="common">African queen</name>
    <dbReference type="NCBI Taxonomy" id="151541"/>
    <lineage>
        <taxon>Eukaryota</taxon>
        <taxon>Metazoa</taxon>
        <taxon>Ecdysozoa</taxon>
        <taxon>Arthropoda</taxon>
        <taxon>Hexapoda</taxon>
        <taxon>Insecta</taxon>
        <taxon>Pterygota</taxon>
        <taxon>Neoptera</taxon>
        <taxon>Endopterygota</taxon>
        <taxon>Lepidoptera</taxon>
        <taxon>Glossata</taxon>
        <taxon>Ditrysia</taxon>
        <taxon>Papilionoidea</taxon>
        <taxon>Nymphalidae</taxon>
        <taxon>Danainae</taxon>
        <taxon>Danaini</taxon>
        <taxon>Danaina</taxon>
        <taxon>Danaus</taxon>
        <taxon>Anosia</taxon>
    </lineage>
</organism>